<dbReference type="GO" id="GO:0046872">
    <property type="term" value="F:metal ion binding"/>
    <property type="evidence" value="ECO:0007669"/>
    <property type="project" value="UniProtKB-KW"/>
</dbReference>
<dbReference type="GO" id="GO:0030422">
    <property type="term" value="P:siRNA processing"/>
    <property type="evidence" value="ECO:0007669"/>
    <property type="project" value="TreeGrafter"/>
</dbReference>
<dbReference type="InterPro" id="IPR014720">
    <property type="entry name" value="dsRBD_dom"/>
</dbReference>
<dbReference type="CDD" id="cd00048">
    <property type="entry name" value="DSRM_SF"/>
    <property type="match status" value="1"/>
</dbReference>
<evidence type="ECO:0000256" key="3">
    <source>
        <dbReference type="ARBA" id="ARBA00022722"/>
    </source>
</evidence>
<evidence type="ECO:0000256" key="5">
    <source>
        <dbReference type="ARBA" id="ARBA00022759"/>
    </source>
</evidence>
<feature type="domain" description="DRBM" evidence="10">
    <location>
        <begin position="202"/>
        <end position="265"/>
    </location>
</feature>
<dbReference type="Pfam" id="PF14709">
    <property type="entry name" value="DND1_DSRM"/>
    <property type="match status" value="1"/>
</dbReference>
<dbReference type="AlphaFoldDB" id="A0AAV3PYG6"/>
<feature type="domain" description="RNase III" evidence="11">
    <location>
        <begin position="32"/>
        <end position="174"/>
    </location>
</feature>
<dbReference type="SUPFAM" id="SSF54768">
    <property type="entry name" value="dsRNA-binding domain-like"/>
    <property type="match status" value="2"/>
</dbReference>
<dbReference type="GO" id="GO:0005634">
    <property type="term" value="C:nucleus"/>
    <property type="evidence" value="ECO:0007669"/>
    <property type="project" value="TreeGrafter"/>
</dbReference>
<dbReference type="Pfam" id="PF14622">
    <property type="entry name" value="Ribonucleas_3_3"/>
    <property type="match status" value="1"/>
</dbReference>
<comment type="caution">
    <text evidence="12">The sequence shown here is derived from an EMBL/GenBank/DDBJ whole genome shotgun (WGS) entry which is preliminary data.</text>
</comment>
<sequence>MQSPPQNSLISYTYKVAPPPDPLPPSDMYTSILAVENILQYKFKNKSLLEEALTHSSYTESRNYQRLELLGDAALGLAVSNYFYVAYPEIGQGQLTLLRAANVSTEKLARVAVRMELYRYVRHNATDLDDKVTDFVRVVLEEDETEFYGGAIKAPKVLADIVESVAAAIYVDRGYNLVDLWMVFRRLLEPIVTVDVLEKHPQPVTMLFELCQKEGKKVDIKHWRKGEKNISSIFVDGEFIASSFSEHKDNAKLHAAKLALQKLSFQVSGSLNIDLGLDGNGEVQGAKQKLHEVCGKRKWPKPSFSIDKETGPSNQKKFVCSVEVETFDRVFVAPGNEKLKIKDAENSAASSMLLGLHEHNLI</sequence>
<evidence type="ECO:0000259" key="11">
    <source>
        <dbReference type="PROSITE" id="PS50142"/>
    </source>
</evidence>
<dbReference type="SMART" id="SM00358">
    <property type="entry name" value="DSRM"/>
    <property type="match status" value="2"/>
</dbReference>
<accession>A0AAV3PYG6</accession>
<protein>
    <submittedName>
        <fullName evidence="12">Uncharacterized protein</fullName>
    </submittedName>
</protein>
<evidence type="ECO:0000256" key="1">
    <source>
        <dbReference type="ARBA" id="ARBA00001936"/>
    </source>
</evidence>
<proteinExistence type="predicted"/>
<evidence type="ECO:0000259" key="10">
    <source>
        <dbReference type="PROSITE" id="PS50137"/>
    </source>
</evidence>
<evidence type="ECO:0000256" key="7">
    <source>
        <dbReference type="ARBA" id="ARBA00022842"/>
    </source>
</evidence>
<evidence type="ECO:0000313" key="13">
    <source>
        <dbReference type="Proteomes" id="UP001454036"/>
    </source>
</evidence>
<keyword evidence="8 9" id="KW-0694">RNA-binding</keyword>
<dbReference type="Gene3D" id="1.10.1520.10">
    <property type="entry name" value="Ribonuclease III domain"/>
    <property type="match status" value="1"/>
</dbReference>
<dbReference type="Gene3D" id="3.30.160.20">
    <property type="match status" value="2"/>
</dbReference>
<dbReference type="PROSITE" id="PS50137">
    <property type="entry name" value="DS_RBD"/>
    <property type="match status" value="2"/>
</dbReference>
<evidence type="ECO:0000256" key="4">
    <source>
        <dbReference type="ARBA" id="ARBA00022723"/>
    </source>
</evidence>
<keyword evidence="7" id="KW-0460">Magnesium</keyword>
<dbReference type="Pfam" id="PF00035">
    <property type="entry name" value="dsrm"/>
    <property type="match status" value="1"/>
</dbReference>
<keyword evidence="4" id="KW-0479">Metal-binding</keyword>
<reference evidence="12 13" key="1">
    <citation type="submission" date="2024-01" db="EMBL/GenBank/DDBJ databases">
        <title>The complete chloroplast genome sequence of Lithospermum erythrorhizon: insights into the phylogenetic relationship among Boraginaceae species and the maternal lineages of purple gromwells.</title>
        <authorList>
            <person name="Okada T."/>
            <person name="Watanabe K."/>
        </authorList>
    </citation>
    <scope>NUCLEOTIDE SEQUENCE [LARGE SCALE GENOMIC DNA]</scope>
</reference>
<evidence type="ECO:0000256" key="8">
    <source>
        <dbReference type="ARBA" id="ARBA00022884"/>
    </source>
</evidence>
<name>A0AAV3PYG6_LITER</name>
<comment type="cofactor">
    <cofactor evidence="1">
        <name>Mn(2+)</name>
        <dbReference type="ChEBI" id="CHEBI:29035"/>
    </cofactor>
</comment>
<organism evidence="12 13">
    <name type="scientific">Lithospermum erythrorhizon</name>
    <name type="common">Purple gromwell</name>
    <name type="synonym">Lithospermum officinale var. erythrorhizon</name>
    <dbReference type="NCBI Taxonomy" id="34254"/>
    <lineage>
        <taxon>Eukaryota</taxon>
        <taxon>Viridiplantae</taxon>
        <taxon>Streptophyta</taxon>
        <taxon>Embryophyta</taxon>
        <taxon>Tracheophyta</taxon>
        <taxon>Spermatophyta</taxon>
        <taxon>Magnoliopsida</taxon>
        <taxon>eudicotyledons</taxon>
        <taxon>Gunneridae</taxon>
        <taxon>Pentapetalae</taxon>
        <taxon>asterids</taxon>
        <taxon>lamiids</taxon>
        <taxon>Boraginales</taxon>
        <taxon>Boraginaceae</taxon>
        <taxon>Boraginoideae</taxon>
        <taxon>Lithospermeae</taxon>
        <taxon>Lithospermum</taxon>
    </lineage>
</organism>
<dbReference type="GO" id="GO:0003723">
    <property type="term" value="F:RNA binding"/>
    <property type="evidence" value="ECO:0007669"/>
    <property type="project" value="UniProtKB-UniRule"/>
</dbReference>
<dbReference type="GO" id="GO:0005737">
    <property type="term" value="C:cytoplasm"/>
    <property type="evidence" value="ECO:0007669"/>
    <property type="project" value="TreeGrafter"/>
</dbReference>
<evidence type="ECO:0000313" key="12">
    <source>
        <dbReference type="EMBL" id="GAA0156862.1"/>
    </source>
</evidence>
<keyword evidence="3" id="KW-0540">Nuclease</keyword>
<dbReference type="EMBL" id="BAABME010002966">
    <property type="protein sequence ID" value="GAA0156862.1"/>
    <property type="molecule type" value="Genomic_DNA"/>
</dbReference>
<dbReference type="GO" id="GO:0004525">
    <property type="term" value="F:ribonuclease III activity"/>
    <property type="evidence" value="ECO:0007669"/>
    <property type="project" value="InterPro"/>
</dbReference>
<dbReference type="Proteomes" id="UP001454036">
    <property type="component" value="Unassembled WGS sequence"/>
</dbReference>
<feature type="domain" description="DRBM" evidence="10">
    <location>
        <begin position="285"/>
        <end position="358"/>
    </location>
</feature>
<gene>
    <name evidence="12" type="ORF">LIER_14251</name>
</gene>
<evidence type="ECO:0000256" key="2">
    <source>
        <dbReference type="ARBA" id="ARBA00001946"/>
    </source>
</evidence>
<keyword evidence="5" id="KW-0255">Endonuclease</keyword>
<evidence type="ECO:0000256" key="9">
    <source>
        <dbReference type="PROSITE-ProRule" id="PRU00266"/>
    </source>
</evidence>
<dbReference type="SUPFAM" id="SSF69065">
    <property type="entry name" value="RNase III domain-like"/>
    <property type="match status" value="1"/>
</dbReference>
<evidence type="ECO:0000256" key="6">
    <source>
        <dbReference type="ARBA" id="ARBA00022801"/>
    </source>
</evidence>
<keyword evidence="6" id="KW-0378">Hydrolase</keyword>
<keyword evidence="13" id="KW-1185">Reference proteome</keyword>
<dbReference type="InterPro" id="IPR036389">
    <property type="entry name" value="RNase_III_sf"/>
</dbReference>
<dbReference type="PROSITE" id="PS50142">
    <property type="entry name" value="RNASE_3_2"/>
    <property type="match status" value="1"/>
</dbReference>
<dbReference type="PANTHER" id="PTHR14950">
    <property type="entry name" value="DICER-RELATED"/>
    <property type="match status" value="1"/>
</dbReference>
<dbReference type="SMART" id="SM00535">
    <property type="entry name" value="RIBOc"/>
    <property type="match status" value="1"/>
</dbReference>
<dbReference type="PANTHER" id="PTHR14950:SF49">
    <property type="entry name" value="RIBONUCLEASE 3-LIKE PROTEIN 2-RELATED"/>
    <property type="match status" value="1"/>
</dbReference>
<dbReference type="InterPro" id="IPR000999">
    <property type="entry name" value="RNase_III_dom"/>
</dbReference>
<dbReference type="CDD" id="cd00593">
    <property type="entry name" value="RIBOc"/>
    <property type="match status" value="1"/>
</dbReference>
<dbReference type="FunFam" id="1.10.1520.10:FF:000004">
    <property type="entry name" value="Endoribonuclease dicer-like 1"/>
    <property type="match status" value="1"/>
</dbReference>
<comment type="cofactor">
    <cofactor evidence="2">
        <name>Mg(2+)</name>
        <dbReference type="ChEBI" id="CHEBI:18420"/>
    </cofactor>
</comment>